<name>A0A1H1VES7_9MICC</name>
<sequence length="141" mass="15770">MAIPSTGNIQELESLSPDFISWYAQHRFSVDIEEVLESLTLFFRFYPSFEGGRSITALKSAEVSAKLSSLITHTLFEGVMAAYSLMRFVEFLHAAGRWSGSQESFLAVHGILEDISNARVRIAISYEHIPEHVTTGTADWP</sequence>
<proteinExistence type="predicted"/>
<dbReference type="EMBL" id="LT629779">
    <property type="protein sequence ID" value="SDS83298.1"/>
    <property type="molecule type" value="Genomic_DNA"/>
</dbReference>
<dbReference type="Proteomes" id="UP000198751">
    <property type="component" value="Chromosome I"/>
</dbReference>
<evidence type="ECO:0000313" key="2">
    <source>
        <dbReference type="Proteomes" id="UP000198751"/>
    </source>
</evidence>
<accession>A0A1H1VES7</accession>
<dbReference type="OrthoDB" id="4948511at2"/>
<dbReference type="RefSeq" id="WP_091718067.1">
    <property type="nucleotide sequence ID" value="NZ_LT629779.1"/>
</dbReference>
<protein>
    <submittedName>
        <fullName evidence="1">Uncharacterized protein</fullName>
    </submittedName>
</protein>
<dbReference type="AlphaFoldDB" id="A0A1H1VES7"/>
<organism evidence="1 2">
    <name type="scientific">Pseudarthrobacter equi</name>
    <dbReference type="NCBI Taxonomy" id="728066"/>
    <lineage>
        <taxon>Bacteria</taxon>
        <taxon>Bacillati</taxon>
        <taxon>Actinomycetota</taxon>
        <taxon>Actinomycetes</taxon>
        <taxon>Micrococcales</taxon>
        <taxon>Micrococcaceae</taxon>
        <taxon>Pseudarthrobacter</taxon>
    </lineage>
</organism>
<keyword evidence="2" id="KW-1185">Reference proteome</keyword>
<evidence type="ECO:0000313" key="1">
    <source>
        <dbReference type="EMBL" id="SDS83298.1"/>
    </source>
</evidence>
<gene>
    <name evidence="1" type="ORF">SAMN04489743_0981</name>
</gene>
<reference evidence="2" key="1">
    <citation type="submission" date="2016-10" db="EMBL/GenBank/DDBJ databases">
        <authorList>
            <person name="Varghese N."/>
            <person name="Submissions S."/>
        </authorList>
    </citation>
    <scope>NUCLEOTIDE SEQUENCE [LARGE SCALE GENOMIC DNA]</scope>
    <source>
        <strain evidence="2">IMMIB L-1606</strain>
    </source>
</reference>